<evidence type="ECO:0000256" key="1">
    <source>
        <dbReference type="ARBA" id="ARBA00022723"/>
    </source>
</evidence>
<dbReference type="InterPro" id="IPR005123">
    <property type="entry name" value="Oxoglu/Fe-dep_dioxygenase_dom"/>
</dbReference>
<sequence length="155" mass="17810">TINHGIGSSLMEKVRKLPVDEKEKCLRDKDDVERYGNDMVLSNNQTLDWNDRIYLTLQDEVVEGLQLLRDNQWIGVPIVCDALTINVGDQMEIMSNGIFKSPVHRVLVNSKKERMTLAMFCVPETEMVIGPMDGLITDETPRLYKHGTYTLDFFF</sequence>
<keyword evidence="1" id="KW-0479">Metal-binding</keyword>
<dbReference type="GO" id="GO:0046872">
    <property type="term" value="F:metal ion binding"/>
    <property type="evidence" value="ECO:0007669"/>
    <property type="project" value="UniProtKB-KW"/>
</dbReference>
<dbReference type="InterPro" id="IPR050295">
    <property type="entry name" value="Plant_2OG-oxidoreductases"/>
</dbReference>
<name>A0A699I5Y5_TANCI</name>
<comment type="caution">
    <text evidence="4">The sequence shown here is derived from an EMBL/GenBank/DDBJ whole genome shotgun (WGS) entry which is preliminary data.</text>
</comment>
<organism evidence="4">
    <name type="scientific">Tanacetum cinerariifolium</name>
    <name type="common">Dalmatian daisy</name>
    <name type="synonym">Chrysanthemum cinerariifolium</name>
    <dbReference type="NCBI Taxonomy" id="118510"/>
    <lineage>
        <taxon>Eukaryota</taxon>
        <taxon>Viridiplantae</taxon>
        <taxon>Streptophyta</taxon>
        <taxon>Embryophyta</taxon>
        <taxon>Tracheophyta</taxon>
        <taxon>Spermatophyta</taxon>
        <taxon>Magnoliopsida</taxon>
        <taxon>eudicotyledons</taxon>
        <taxon>Gunneridae</taxon>
        <taxon>Pentapetalae</taxon>
        <taxon>asterids</taxon>
        <taxon>campanulids</taxon>
        <taxon>Asterales</taxon>
        <taxon>Asteraceae</taxon>
        <taxon>Asteroideae</taxon>
        <taxon>Anthemideae</taxon>
        <taxon>Anthemidinae</taxon>
        <taxon>Tanacetum</taxon>
    </lineage>
</organism>
<dbReference type="GO" id="GO:0051213">
    <property type="term" value="F:dioxygenase activity"/>
    <property type="evidence" value="ECO:0007669"/>
    <property type="project" value="UniProtKB-KW"/>
</dbReference>
<gene>
    <name evidence="4" type="ORF">Tci_491347</name>
</gene>
<proteinExistence type="predicted"/>
<dbReference type="PANTHER" id="PTHR47991">
    <property type="entry name" value="OXOGLUTARATE/IRON-DEPENDENT DIOXYGENASE"/>
    <property type="match status" value="1"/>
</dbReference>
<dbReference type="AlphaFoldDB" id="A0A699I5Y5"/>
<dbReference type="Gene3D" id="2.60.120.330">
    <property type="entry name" value="B-lactam Antibiotic, Isopenicillin N Synthase, Chain"/>
    <property type="match status" value="1"/>
</dbReference>
<dbReference type="PROSITE" id="PS51471">
    <property type="entry name" value="FE2OG_OXY"/>
    <property type="match status" value="1"/>
</dbReference>
<evidence type="ECO:0000313" key="4">
    <source>
        <dbReference type="EMBL" id="GEZ19374.1"/>
    </source>
</evidence>
<keyword evidence="4" id="KW-0560">Oxidoreductase</keyword>
<dbReference type="InterPro" id="IPR027443">
    <property type="entry name" value="IPNS-like_sf"/>
</dbReference>
<reference evidence="4" key="1">
    <citation type="journal article" date="2019" name="Sci. Rep.">
        <title>Draft genome of Tanacetum cinerariifolium, the natural source of mosquito coil.</title>
        <authorList>
            <person name="Yamashiro T."/>
            <person name="Shiraishi A."/>
            <person name="Satake H."/>
            <person name="Nakayama K."/>
        </authorList>
    </citation>
    <scope>NUCLEOTIDE SEQUENCE</scope>
</reference>
<accession>A0A699I5Y5</accession>
<evidence type="ECO:0000259" key="3">
    <source>
        <dbReference type="PROSITE" id="PS51471"/>
    </source>
</evidence>
<feature type="non-terminal residue" evidence="4">
    <location>
        <position position="1"/>
    </location>
</feature>
<keyword evidence="2" id="KW-0408">Iron</keyword>
<dbReference type="SUPFAM" id="SSF51197">
    <property type="entry name" value="Clavaminate synthase-like"/>
    <property type="match status" value="1"/>
</dbReference>
<keyword evidence="4" id="KW-0223">Dioxygenase</keyword>
<evidence type="ECO:0000256" key="2">
    <source>
        <dbReference type="ARBA" id="ARBA00023004"/>
    </source>
</evidence>
<dbReference type="Pfam" id="PF03171">
    <property type="entry name" value="2OG-FeII_Oxy"/>
    <property type="match status" value="1"/>
</dbReference>
<dbReference type="EMBL" id="BKCJ010250910">
    <property type="protein sequence ID" value="GEZ19374.1"/>
    <property type="molecule type" value="Genomic_DNA"/>
</dbReference>
<feature type="domain" description="Fe2OG dioxygenase" evidence="3">
    <location>
        <begin position="21"/>
        <end position="123"/>
    </location>
</feature>
<dbReference type="InterPro" id="IPR044861">
    <property type="entry name" value="IPNS-like_FE2OG_OXY"/>
</dbReference>
<protein>
    <submittedName>
        <fullName evidence="4">Non-heme dioxygenase N-terminal domain-containing protein</fullName>
    </submittedName>
</protein>